<dbReference type="Pfam" id="PF01507">
    <property type="entry name" value="PAPS_reduct"/>
    <property type="match status" value="2"/>
</dbReference>
<name>A0ABC9NGC2_BACUC</name>
<dbReference type="InterPro" id="IPR021845">
    <property type="entry name" value="DUF3440"/>
</dbReference>
<dbReference type="InterPro" id="IPR014729">
    <property type="entry name" value="Rossmann-like_a/b/a_fold"/>
</dbReference>
<dbReference type="PANTHER" id="PTHR30083:SF0">
    <property type="entry name" value="3'-PHOSPHOADENOSINE 5'-PHOSPHOSULFATE SULFOTRANSFERASE (PAPS REDUCTASE)_FAD SYNTHETASE"/>
    <property type="match status" value="1"/>
</dbReference>
<organism evidence="2 3">
    <name type="scientific">Bacteroides uniformis (strain ATCC 8492 / DSM 6597 / CCUG 4942 / CIP 103695 / JCM 5828 / KCTC 5204 / NCTC 13054 / VPI 0061)</name>
    <dbReference type="NCBI Taxonomy" id="411479"/>
    <lineage>
        <taxon>Bacteria</taxon>
        <taxon>Pseudomonadati</taxon>
        <taxon>Bacteroidota</taxon>
        <taxon>Bacteroidia</taxon>
        <taxon>Bacteroidales</taxon>
        <taxon>Bacteroidaceae</taxon>
        <taxon>Bacteroides</taxon>
    </lineage>
</organism>
<protein>
    <submittedName>
        <fullName evidence="2">Phosphoadenosine phosphosulfate reductase family protein</fullName>
    </submittedName>
</protein>
<dbReference type="EMBL" id="AAYH02000035">
    <property type="protein sequence ID" value="EDO55739.1"/>
    <property type="molecule type" value="Genomic_DNA"/>
</dbReference>
<reference evidence="2" key="1">
    <citation type="submission" date="2007-06" db="EMBL/GenBank/DDBJ databases">
        <authorList>
            <person name="Fulton L."/>
            <person name="Clifton S."/>
            <person name="Fulton B."/>
            <person name="Xu J."/>
            <person name="Minx P."/>
            <person name="Pepin K.H."/>
            <person name="Johnson M."/>
            <person name="Thiruvilangam P."/>
            <person name="Bhonagiri V."/>
            <person name="Nash W.E."/>
            <person name="Mardis E.R."/>
            <person name="Wilson R.K."/>
        </authorList>
    </citation>
    <scope>NUCLEOTIDE SEQUENCE [LARGE SCALE GENOMIC DNA]</scope>
    <source>
        <strain evidence="2">ATCC 8492</strain>
    </source>
</reference>
<dbReference type="Gene3D" id="3.40.50.620">
    <property type="entry name" value="HUPs"/>
    <property type="match status" value="1"/>
</dbReference>
<evidence type="ECO:0000259" key="1">
    <source>
        <dbReference type="Pfam" id="PF01507"/>
    </source>
</evidence>
<proteinExistence type="predicted"/>
<dbReference type="CDD" id="cd23947">
    <property type="entry name" value="PAPS_reductase-like_YbdN"/>
    <property type="match status" value="1"/>
</dbReference>
<gene>
    <name evidence="2" type="ORF">BACUNI_00581</name>
</gene>
<sequence length="442" mass="52860">MDPLCENEEKQIIMATPKNVYELAQERLDVIFREFDTICVSFSGGKDSGVLLNLCIDYIRRNRLNRKLCVFHMDYEIQYSMTIDYVDRVLEANKDILEVYRVCVPFRVTTCTSMYQSYWRPWQEDLEDIWVRKMPKGCLTKETFPFYTPEMWDYEFQMHFAKWLHEKKDGVRACFLIGIRTQESFNRWRSIHLNRKYQMYHNYRWTSKIGNDIFNAYPIYDWKTTDIWTANGKFGFDYNHLYDLYYKAGVNIERQRVASPFLCEAQESLKLYRVIDPNTWGRMIGRVNGVNFTGIYGGTRAMGWQTVRLPEGYTWKGFMQFLLSTLPEETRRNYLKKLTVSIEFWRTKGGCLADETIQKLRDAGVSIEVINTTNYKTNKKPVRMDYLDDIDIAEFREIPTYKRMCICILKNDHACKYMGFALNKEEAYKRDKIMEQFKNMML</sequence>
<feature type="domain" description="Phosphoadenosine phosphosulphate reductase" evidence="1">
    <location>
        <begin position="173"/>
        <end position="246"/>
    </location>
</feature>
<evidence type="ECO:0000313" key="3">
    <source>
        <dbReference type="Proteomes" id="UP000004110"/>
    </source>
</evidence>
<evidence type="ECO:0000313" key="2">
    <source>
        <dbReference type="EMBL" id="EDO55739.1"/>
    </source>
</evidence>
<dbReference type="PANTHER" id="PTHR30083">
    <property type="entry name" value="TRANSCRIPTIONAL REGULATOR-RELATED"/>
    <property type="match status" value="1"/>
</dbReference>
<keyword evidence="3" id="KW-1185">Reference proteome</keyword>
<dbReference type="AlphaFoldDB" id="A0ABC9NGC2"/>
<feature type="domain" description="Phosphoadenosine phosphosulphate reductase" evidence="1">
    <location>
        <begin position="38"/>
        <end position="94"/>
    </location>
</feature>
<dbReference type="InterPro" id="IPR002500">
    <property type="entry name" value="PAPS_reduct_dom"/>
</dbReference>
<dbReference type="Proteomes" id="UP000004110">
    <property type="component" value="Unassembled WGS sequence"/>
</dbReference>
<reference evidence="2" key="2">
    <citation type="submission" date="2013-11" db="EMBL/GenBank/DDBJ databases">
        <title>Draft genome sequence of Bacteroides uniformis (ATCC 8492).</title>
        <authorList>
            <person name="Sudarsanam P."/>
            <person name="Ley R."/>
            <person name="Guruge J."/>
            <person name="Turnbaugh P.J."/>
            <person name="Mahowald M."/>
            <person name="Liep D."/>
            <person name="Gordon J."/>
        </authorList>
    </citation>
    <scope>NUCLEOTIDE SEQUENCE</scope>
    <source>
        <strain evidence="2">ATCC 8492</strain>
    </source>
</reference>
<dbReference type="SUPFAM" id="SSF52402">
    <property type="entry name" value="Adenine nucleotide alpha hydrolases-like"/>
    <property type="match status" value="1"/>
</dbReference>
<comment type="caution">
    <text evidence="2">The sequence shown here is derived from an EMBL/GenBank/DDBJ whole genome shotgun (WGS) entry which is preliminary data.</text>
</comment>
<accession>A0ABC9NGC2</accession>
<dbReference type="Pfam" id="PF11922">
    <property type="entry name" value="DUF3440"/>
    <property type="match status" value="1"/>
</dbReference>
<dbReference type="FunFam" id="3.40.50.620:FF:000163">
    <property type="entry name" value="Predicted phosphoadenosine phosphosulfate reductase"/>
    <property type="match status" value="1"/>
</dbReference>